<evidence type="ECO:0000259" key="3">
    <source>
        <dbReference type="Pfam" id="PF03561"/>
    </source>
</evidence>
<evidence type="ECO:0000256" key="2">
    <source>
        <dbReference type="HAMAP-Rule" id="MF_00813"/>
    </source>
</evidence>
<dbReference type="GO" id="GO:0000256">
    <property type="term" value="P:allantoin catabolic process"/>
    <property type="evidence" value="ECO:0007669"/>
    <property type="project" value="UniProtKB-UniRule"/>
</dbReference>
<dbReference type="EC" id="3.5.3.4" evidence="2"/>
<evidence type="ECO:0000313" key="4">
    <source>
        <dbReference type="EMBL" id="CAG7653269.1"/>
    </source>
</evidence>
<feature type="domain" description="Allantoicase" evidence="3">
    <location>
        <begin position="74"/>
        <end position="235"/>
    </location>
</feature>
<dbReference type="PANTHER" id="PTHR12045:SF3">
    <property type="entry name" value="INACTIVE ALLANTOICASE-RELATED"/>
    <property type="match status" value="1"/>
</dbReference>
<comment type="pathway">
    <text evidence="2">Nitrogen metabolism; (S)-allantoin degradation; (S)-ureidoglycolate from allantoate (aminidohydrolase route): step 1/1.</text>
</comment>
<keyword evidence="2" id="KW-0659">Purine metabolism</keyword>
<keyword evidence="2 4" id="KW-0378">Hydrolase</keyword>
<protein>
    <recommendedName>
        <fullName evidence="2">Probable allantoicase</fullName>
        <ecNumber evidence="2">3.5.3.4</ecNumber>
    </recommendedName>
    <alternativeName>
        <fullName evidence="2">Allantoate amidinohydrolase</fullName>
    </alternativeName>
</protein>
<comment type="similarity">
    <text evidence="1 2">Belongs to the allantoicase family.</text>
</comment>
<dbReference type="HAMAP" id="MF_00813">
    <property type="entry name" value="Allantoicase"/>
    <property type="match status" value="1"/>
</dbReference>
<evidence type="ECO:0000313" key="5">
    <source>
        <dbReference type="Proteomes" id="UP001153328"/>
    </source>
</evidence>
<dbReference type="GO" id="GO:0006144">
    <property type="term" value="P:purine nucleobase metabolic process"/>
    <property type="evidence" value="ECO:0007669"/>
    <property type="project" value="UniProtKB-KW"/>
</dbReference>
<dbReference type="GO" id="GO:0004037">
    <property type="term" value="F:allantoicase activity"/>
    <property type="evidence" value="ECO:0007669"/>
    <property type="project" value="UniProtKB-UniRule"/>
</dbReference>
<dbReference type="EMBL" id="CAJVAX010000020">
    <property type="protein sequence ID" value="CAG7653269.1"/>
    <property type="molecule type" value="Genomic_DNA"/>
</dbReference>
<evidence type="ECO:0000256" key="1">
    <source>
        <dbReference type="ARBA" id="ARBA00009242"/>
    </source>
</evidence>
<comment type="catalytic activity">
    <reaction evidence="2">
        <text>allantoate + H2O = (S)-ureidoglycolate + urea</text>
        <dbReference type="Rhea" id="RHEA:11016"/>
        <dbReference type="ChEBI" id="CHEBI:15377"/>
        <dbReference type="ChEBI" id="CHEBI:16199"/>
        <dbReference type="ChEBI" id="CHEBI:17536"/>
        <dbReference type="ChEBI" id="CHEBI:57296"/>
        <dbReference type="EC" id="3.5.3.4"/>
    </reaction>
</comment>
<dbReference type="PANTHER" id="PTHR12045">
    <property type="entry name" value="ALLANTOICASE"/>
    <property type="match status" value="1"/>
</dbReference>
<gene>
    <name evidence="2 4" type="primary">alc</name>
    <name evidence="4" type="ORF">SBRY_60094</name>
</gene>
<reference evidence="4" key="1">
    <citation type="submission" date="2021-06" db="EMBL/GenBank/DDBJ databases">
        <authorList>
            <person name="Arsene-Ploetze F."/>
        </authorList>
    </citation>
    <scope>NUCLEOTIDE SEQUENCE</scope>
    <source>
        <strain evidence="4">SBRY1</strain>
    </source>
</reference>
<comment type="caution">
    <text evidence="4">The sequence shown here is derived from an EMBL/GenBank/DDBJ whole genome shotgun (WGS) entry which is preliminary data.</text>
</comment>
<dbReference type="AlphaFoldDB" id="A0A9W4MEF3"/>
<organism evidence="4 5">
    <name type="scientific">Actinacidiphila bryophytorum</name>
    <dbReference type="NCBI Taxonomy" id="1436133"/>
    <lineage>
        <taxon>Bacteria</taxon>
        <taxon>Bacillati</taxon>
        <taxon>Actinomycetota</taxon>
        <taxon>Actinomycetes</taxon>
        <taxon>Kitasatosporales</taxon>
        <taxon>Streptomycetaceae</taxon>
        <taxon>Actinacidiphila</taxon>
    </lineage>
</organism>
<dbReference type="SUPFAM" id="SSF49785">
    <property type="entry name" value="Galactose-binding domain-like"/>
    <property type="match status" value="2"/>
</dbReference>
<sequence length="401" mass="43333">MTSTSAGAAVGAHADASAGGGAGAEGGKACTPLTSYTGDALPYAGGNPFADYRRADLTRAGLGSLADLADRRLGAGVVVANDEFFAERENLLVRGPAVFDPERFGHKGKIMDGWETRRRRGASADVPHPDPADHDWALIRLGAPGVIRAIVVDTAHFRGNYPQAVSVEAVAAAPSASPDELLDPELRWTEVITRSAVGGHAENAFAVHLERRFTHLRLRQHPDGGIARLRVLGEVAPDPEWLAGLGTFDLVALENGGVVEDASDRFYSPPEHTILPGRSQKMDDGWETRRRRDTGHDWISYRLAEQGEIRAVEIDTGYLKGNAAGWAELWVRDGEAAEWIRLLDRTRLQPDTVHRFLVEPQAATHARVDIFPDGGIARLRLHGSLTAQGTDRLVRRTAALG</sequence>
<dbReference type="InterPro" id="IPR008979">
    <property type="entry name" value="Galactose-bd-like_sf"/>
</dbReference>
<dbReference type="Proteomes" id="UP001153328">
    <property type="component" value="Unassembled WGS sequence"/>
</dbReference>
<proteinExistence type="inferred from homology"/>
<feature type="domain" description="Allantoicase" evidence="3">
    <location>
        <begin position="256"/>
        <end position="384"/>
    </location>
</feature>
<dbReference type="InterPro" id="IPR005164">
    <property type="entry name" value="Allantoicase"/>
</dbReference>
<dbReference type="RefSeq" id="WP_205047552.1">
    <property type="nucleotide sequence ID" value="NZ_CAJVAX010000020.1"/>
</dbReference>
<name>A0A9W4MEF3_9ACTN</name>
<dbReference type="NCBIfam" id="TIGR02961">
    <property type="entry name" value="allantoicase"/>
    <property type="match status" value="1"/>
</dbReference>
<keyword evidence="5" id="KW-1185">Reference proteome</keyword>
<dbReference type="Pfam" id="PF03561">
    <property type="entry name" value="Allantoicase"/>
    <property type="match status" value="2"/>
</dbReference>
<dbReference type="InterPro" id="IPR015908">
    <property type="entry name" value="Allantoicase_dom"/>
</dbReference>
<dbReference type="Gene3D" id="2.60.120.260">
    <property type="entry name" value="Galactose-binding domain-like"/>
    <property type="match status" value="2"/>
</dbReference>
<dbReference type="PIRSF" id="PIRSF016516">
    <property type="entry name" value="Allantoicase"/>
    <property type="match status" value="1"/>
</dbReference>
<accession>A0A9W4MEF3</accession>